<dbReference type="STRING" id="33097.A0A150FZM6"/>
<dbReference type="Proteomes" id="UP000075714">
    <property type="component" value="Unassembled WGS sequence"/>
</dbReference>
<dbReference type="GO" id="GO:0005737">
    <property type="term" value="C:cytoplasm"/>
    <property type="evidence" value="ECO:0007669"/>
    <property type="project" value="TreeGrafter"/>
</dbReference>
<dbReference type="InterPro" id="IPR050374">
    <property type="entry name" value="RRT5_SRSF_SR"/>
</dbReference>
<accession>A0A150FZM6</accession>
<feature type="compositionally biased region" description="Polar residues" evidence="3">
    <location>
        <begin position="121"/>
        <end position="131"/>
    </location>
</feature>
<evidence type="ECO:0000313" key="5">
    <source>
        <dbReference type="EMBL" id="KXZ43039.1"/>
    </source>
</evidence>
<dbReference type="InterPro" id="IPR000504">
    <property type="entry name" value="RRM_dom"/>
</dbReference>
<feature type="domain" description="RRM" evidence="4">
    <location>
        <begin position="20"/>
        <end position="93"/>
    </location>
</feature>
<dbReference type="InterPro" id="IPR012677">
    <property type="entry name" value="Nucleotide-bd_a/b_plait_sf"/>
</dbReference>
<evidence type="ECO:0000256" key="2">
    <source>
        <dbReference type="PROSITE-ProRule" id="PRU00176"/>
    </source>
</evidence>
<evidence type="ECO:0000259" key="4">
    <source>
        <dbReference type="PROSITE" id="PS50102"/>
    </source>
</evidence>
<proteinExistence type="predicted"/>
<dbReference type="PROSITE" id="PS50102">
    <property type="entry name" value="RRM"/>
    <property type="match status" value="1"/>
</dbReference>
<feature type="region of interest" description="Disordered" evidence="3">
    <location>
        <begin position="106"/>
        <end position="158"/>
    </location>
</feature>
<organism evidence="5 6">
    <name type="scientific">Gonium pectorale</name>
    <name type="common">Green alga</name>
    <dbReference type="NCBI Taxonomy" id="33097"/>
    <lineage>
        <taxon>Eukaryota</taxon>
        <taxon>Viridiplantae</taxon>
        <taxon>Chlorophyta</taxon>
        <taxon>core chlorophytes</taxon>
        <taxon>Chlorophyceae</taxon>
        <taxon>CS clade</taxon>
        <taxon>Chlamydomonadales</taxon>
        <taxon>Volvocaceae</taxon>
        <taxon>Gonium</taxon>
    </lineage>
</organism>
<protein>
    <recommendedName>
        <fullName evidence="4">RRM domain-containing protein</fullName>
    </recommendedName>
</protein>
<gene>
    <name evidence="5" type="ORF">GPECTOR_106g133</name>
</gene>
<dbReference type="EMBL" id="LSYV01000106">
    <property type="protein sequence ID" value="KXZ43039.1"/>
    <property type="molecule type" value="Genomic_DNA"/>
</dbReference>
<dbReference type="OrthoDB" id="5970at2759"/>
<evidence type="ECO:0000313" key="6">
    <source>
        <dbReference type="Proteomes" id="UP000075714"/>
    </source>
</evidence>
<dbReference type="GO" id="GO:0003729">
    <property type="term" value="F:mRNA binding"/>
    <property type="evidence" value="ECO:0007669"/>
    <property type="project" value="TreeGrafter"/>
</dbReference>
<dbReference type="CDD" id="cd00590">
    <property type="entry name" value="RRM_SF"/>
    <property type="match status" value="1"/>
</dbReference>
<keyword evidence="1 2" id="KW-0694">RNA-binding</keyword>
<dbReference type="GO" id="GO:0005634">
    <property type="term" value="C:nucleus"/>
    <property type="evidence" value="ECO:0007669"/>
    <property type="project" value="TreeGrafter"/>
</dbReference>
<dbReference type="Gene3D" id="3.30.70.330">
    <property type="match status" value="1"/>
</dbReference>
<comment type="caution">
    <text evidence="5">The sequence shown here is derived from an EMBL/GenBank/DDBJ whole genome shotgun (WGS) entry which is preliminary data.</text>
</comment>
<sequence>MYGYKGYNGTPSSSNARSRYTLFVDNVSSSTPKRDLTREMERIAGTVLAATKDDRRRSALVEFKRASDADYAYRKAHGIRMDGRRWEVRWATREDFREFGWKWTEAGGGGGYESDEDRDTTAYNNTISPQATRERSRSPVRGRRRFSMSPQRSGEWAG</sequence>
<keyword evidence="6" id="KW-1185">Reference proteome</keyword>
<dbReference type="SMART" id="SM00360">
    <property type="entry name" value="RRM"/>
    <property type="match status" value="1"/>
</dbReference>
<evidence type="ECO:0000256" key="3">
    <source>
        <dbReference type="SAM" id="MobiDB-lite"/>
    </source>
</evidence>
<evidence type="ECO:0000256" key="1">
    <source>
        <dbReference type="ARBA" id="ARBA00022884"/>
    </source>
</evidence>
<reference evidence="6" key="1">
    <citation type="journal article" date="2016" name="Nat. Commun.">
        <title>The Gonium pectorale genome demonstrates co-option of cell cycle regulation during the evolution of multicellularity.</title>
        <authorList>
            <person name="Hanschen E.R."/>
            <person name="Marriage T.N."/>
            <person name="Ferris P.J."/>
            <person name="Hamaji T."/>
            <person name="Toyoda A."/>
            <person name="Fujiyama A."/>
            <person name="Neme R."/>
            <person name="Noguchi H."/>
            <person name="Minakuchi Y."/>
            <person name="Suzuki M."/>
            <person name="Kawai-Toyooka H."/>
            <person name="Smith D.R."/>
            <person name="Sparks H."/>
            <person name="Anderson J."/>
            <person name="Bakaric R."/>
            <person name="Luria V."/>
            <person name="Karger A."/>
            <person name="Kirschner M.W."/>
            <person name="Durand P.M."/>
            <person name="Michod R.E."/>
            <person name="Nozaki H."/>
            <person name="Olson B.J."/>
        </authorList>
    </citation>
    <scope>NUCLEOTIDE SEQUENCE [LARGE SCALE GENOMIC DNA]</scope>
    <source>
        <strain evidence="6">NIES-2863</strain>
    </source>
</reference>
<dbReference type="AlphaFoldDB" id="A0A150FZM6"/>
<dbReference type="InterPro" id="IPR035979">
    <property type="entry name" value="RBD_domain_sf"/>
</dbReference>
<name>A0A150FZM6_GONPE</name>
<dbReference type="Pfam" id="PF00076">
    <property type="entry name" value="RRM_1"/>
    <property type="match status" value="1"/>
</dbReference>
<dbReference type="PANTHER" id="PTHR23003">
    <property type="entry name" value="RNA RECOGNITION MOTIF RRM DOMAIN CONTAINING PROTEIN"/>
    <property type="match status" value="1"/>
</dbReference>
<dbReference type="SUPFAM" id="SSF54928">
    <property type="entry name" value="RNA-binding domain, RBD"/>
    <property type="match status" value="1"/>
</dbReference>